<sequence>MKNLGLLILVLFGSTTMFAQGQFRAGLSGGIPIGDAGDLATFAIAVDLGYLLEITDKLDVGGTVGYSHSFGDTIEAGGEEFDIEDIQFVPIAASGRFEVATSFTLGADVGYAIGIGEVEDGGFYYSPRAQYGVSESIDIVVAFRGITVDQGGWDIISAGVEIGID</sequence>
<dbReference type="SUPFAM" id="SSF56925">
    <property type="entry name" value="OMPA-like"/>
    <property type="match status" value="1"/>
</dbReference>
<dbReference type="Proteomes" id="UP001596415">
    <property type="component" value="Unassembled WGS sequence"/>
</dbReference>
<feature type="signal peptide" evidence="1">
    <location>
        <begin position="1"/>
        <end position="19"/>
    </location>
</feature>
<reference evidence="3" key="1">
    <citation type="journal article" date="2019" name="Int. J. Syst. Evol. Microbiol.">
        <title>The Global Catalogue of Microorganisms (GCM) 10K type strain sequencing project: providing services to taxonomists for standard genome sequencing and annotation.</title>
        <authorList>
            <consortium name="The Broad Institute Genomics Platform"/>
            <consortium name="The Broad Institute Genome Sequencing Center for Infectious Disease"/>
            <person name="Wu L."/>
            <person name="Ma J."/>
        </authorList>
    </citation>
    <scope>NUCLEOTIDE SEQUENCE [LARGE SCALE GENOMIC DNA]</scope>
    <source>
        <strain evidence="3">CGMCC 1.16306</strain>
    </source>
</reference>
<evidence type="ECO:0000313" key="2">
    <source>
        <dbReference type="EMBL" id="MFC7357353.1"/>
    </source>
</evidence>
<evidence type="ECO:0000313" key="3">
    <source>
        <dbReference type="Proteomes" id="UP001596415"/>
    </source>
</evidence>
<dbReference type="EMBL" id="JBHTBN010000002">
    <property type="protein sequence ID" value="MFC7357353.1"/>
    <property type="molecule type" value="Genomic_DNA"/>
</dbReference>
<accession>A0ABW2MTY6</accession>
<gene>
    <name evidence="2" type="ORF">ACFQO1_06620</name>
</gene>
<keyword evidence="3" id="KW-1185">Reference proteome</keyword>
<organism evidence="2 3">
    <name type="scientific">Jejudonia soesokkakensis</name>
    <dbReference type="NCBI Taxonomy" id="1323432"/>
    <lineage>
        <taxon>Bacteria</taxon>
        <taxon>Pseudomonadati</taxon>
        <taxon>Bacteroidota</taxon>
        <taxon>Flavobacteriia</taxon>
        <taxon>Flavobacteriales</taxon>
        <taxon>Flavobacteriaceae</taxon>
        <taxon>Jejudonia</taxon>
    </lineage>
</organism>
<evidence type="ECO:0000256" key="1">
    <source>
        <dbReference type="SAM" id="SignalP"/>
    </source>
</evidence>
<keyword evidence="1" id="KW-0732">Signal</keyword>
<name>A0ABW2MTY6_9FLAO</name>
<proteinExistence type="predicted"/>
<dbReference type="InterPro" id="IPR011250">
    <property type="entry name" value="OMP/PagP_B-barrel"/>
</dbReference>
<feature type="chain" id="PRO_5045339148" evidence="1">
    <location>
        <begin position="20"/>
        <end position="165"/>
    </location>
</feature>
<dbReference type="RefSeq" id="WP_380217195.1">
    <property type="nucleotide sequence ID" value="NZ_JBHTBN010000002.1"/>
</dbReference>
<comment type="caution">
    <text evidence="2">The sequence shown here is derived from an EMBL/GenBank/DDBJ whole genome shotgun (WGS) entry which is preliminary data.</text>
</comment>
<protein>
    <submittedName>
        <fullName evidence="2">Outer membrane beta-barrel protein</fullName>
    </submittedName>
</protein>